<dbReference type="AlphaFoldDB" id="A0A9Q1K3J8"/>
<evidence type="ECO:0000313" key="1">
    <source>
        <dbReference type="EMBL" id="KAJ8435752.1"/>
    </source>
</evidence>
<name>A0A9Q1K3J8_9CARY</name>
<accession>A0A9Q1K3J8</accession>
<reference evidence="1" key="1">
    <citation type="submission" date="2022-04" db="EMBL/GenBank/DDBJ databases">
        <title>Carnegiea gigantea Genome sequencing and assembly v2.</title>
        <authorList>
            <person name="Copetti D."/>
            <person name="Sanderson M.J."/>
            <person name="Burquez A."/>
            <person name="Wojciechowski M.F."/>
        </authorList>
    </citation>
    <scope>NUCLEOTIDE SEQUENCE</scope>
    <source>
        <strain evidence="1">SGP5-SGP5p</strain>
        <tissue evidence="1">Aerial part</tissue>
    </source>
</reference>
<gene>
    <name evidence="1" type="ORF">Cgig2_003174</name>
</gene>
<dbReference type="Proteomes" id="UP001153076">
    <property type="component" value="Unassembled WGS sequence"/>
</dbReference>
<comment type="caution">
    <text evidence="1">The sequence shown here is derived from an EMBL/GenBank/DDBJ whole genome shotgun (WGS) entry which is preliminary data.</text>
</comment>
<dbReference type="EMBL" id="JAKOGI010000390">
    <property type="protein sequence ID" value="KAJ8435752.1"/>
    <property type="molecule type" value="Genomic_DNA"/>
</dbReference>
<protein>
    <submittedName>
        <fullName evidence="1">Uncharacterized protein</fullName>
    </submittedName>
</protein>
<proteinExistence type="predicted"/>
<keyword evidence="2" id="KW-1185">Reference proteome</keyword>
<organism evidence="1 2">
    <name type="scientific">Carnegiea gigantea</name>
    <dbReference type="NCBI Taxonomy" id="171969"/>
    <lineage>
        <taxon>Eukaryota</taxon>
        <taxon>Viridiplantae</taxon>
        <taxon>Streptophyta</taxon>
        <taxon>Embryophyta</taxon>
        <taxon>Tracheophyta</taxon>
        <taxon>Spermatophyta</taxon>
        <taxon>Magnoliopsida</taxon>
        <taxon>eudicotyledons</taxon>
        <taxon>Gunneridae</taxon>
        <taxon>Pentapetalae</taxon>
        <taxon>Caryophyllales</taxon>
        <taxon>Cactineae</taxon>
        <taxon>Cactaceae</taxon>
        <taxon>Cactoideae</taxon>
        <taxon>Echinocereeae</taxon>
        <taxon>Carnegiea</taxon>
    </lineage>
</organism>
<evidence type="ECO:0000313" key="2">
    <source>
        <dbReference type="Proteomes" id="UP001153076"/>
    </source>
</evidence>
<sequence>MKLRLTGVNYTIVIPLDHLARRSQYGKREKLWLRHVVTHLNLGFQGPSLVNQADNMAINPHQGNIGSHAIRILAKTVQREGTREFINVLQEHIRMHNPLILASVGIYIIRTWFKEQSNIPLALVLSHLAKELIKWIRDIFGNLFNHKCYICARFEGM</sequence>